<dbReference type="SUPFAM" id="SSF55174">
    <property type="entry name" value="Alpha-L RNA-binding motif"/>
    <property type="match status" value="1"/>
</dbReference>
<dbReference type="Pfam" id="PF01479">
    <property type="entry name" value="S4"/>
    <property type="match status" value="1"/>
</dbReference>
<keyword evidence="5" id="KW-1185">Reference proteome</keyword>
<accession>A0A1X6PFP3</accession>
<reference evidence="4 5" key="1">
    <citation type="submission" date="2017-03" db="EMBL/GenBank/DDBJ databases">
        <title>WGS assembly of Porphyra umbilicalis.</title>
        <authorList>
            <person name="Brawley S.H."/>
            <person name="Blouin N.A."/>
            <person name="Ficko-Blean E."/>
            <person name="Wheeler G.L."/>
            <person name="Lohr M."/>
            <person name="Goodson H.V."/>
            <person name="Jenkins J.W."/>
            <person name="Blaby-Haas C.E."/>
            <person name="Helliwell K.E."/>
            <person name="Chan C."/>
            <person name="Marriage T."/>
            <person name="Bhattacharya D."/>
            <person name="Klein A.S."/>
            <person name="Badis Y."/>
            <person name="Brodie J."/>
            <person name="Cao Y."/>
            <person name="Collen J."/>
            <person name="Dittami S.M."/>
            <person name="Gachon C.M."/>
            <person name="Green B.R."/>
            <person name="Karpowicz S."/>
            <person name="Kim J.W."/>
            <person name="Kudahl U."/>
            <person name="Lin S."/>
            <person name="Michel G."/>
            <person name="Mittag M."/>
            <person name="Olson B.J."/>
            <person name="Pangilinan J."/>
            <person name="Peng Y."/>
            <person name="Qiu H."/>
            <person name="Shu S."/>
            <person name="Singer J.T."/>
            <person name="Smith A.G."/>
            <person name="Sprecher B.N."/>
            <person name="Wagner V."/>
            <person name="Wang W."/>
            <person name="Wang Z.-Y."/>
            <person name="Yan J."/>
            <person name="Yarish C."/>
            <person name="Zoeuner-Riek S."/>
            <person name="Zhuang Y."/>
            <person name="Zou Y."/>
            <person name="Lindquist E.A."/>
            <person name="Grimwood J."/>
            <person name="Barry K."/>
            <person name="Rokhsar D.S."/>
            <person name="Schmutz J."/>
            <person name="Stiller J.W."/>
            <person name="Grossman A.R."/>
            <person name="Prochnik S.E."/>
        </authorList>
    </citation>
    <scope>NUCLEOTIDE SEQUENCE [LARGE SCALE GENOMIC DNA]</scope>
    <source>
        <strain evidence="4">4086291</strain>
    </source>
</reference>
<dbReference type="Pfam" id="PF17774">
    <property type="entry name" value="YlmH_RBD"/>
    <property type="match status" value="1"/>
</dbReference>
<feature type="compositionally biased region" description="Gly residues" evidence="2">
    <location>
        <begin position="144"/>
        <end position="165"/>
    </location>
</feature>
<dbReference type="Gene3D" id="3.10.290.10">
    <property type="entry name" value="RNA-binding S4 domain"/>
    <property type="match status" value="1"/>
</dbReference>
<evidence type="ECO:0000256" key="1">
    <source>
        <dbReference type="PROSITE-ProRule" id="PRU00182"/>
    </source>
</evidence>
<sequence length="350" mass="35488">MAFCAVPSLGRRLFLPSALRGCPLALRRPAAAAAPAPARPTRPLTAAPTPLPPPPTCASDLPRDEVLKTAVGGGVDRALADRVVRLADHDRDGLFRVPPDRLALLAALSPVADVAVASLGGSPAAERRVLAFARADMAVDGSDAAGGDGVTAGGGGGGGGGGGAPGEPPQPLLPDTDGAVAALEVRGAFLFDKATHRDFLGAVLGVGLDRSKVGDILVQGEEGAQLLVVPDVADAVCALLTSVRSVKVRVAPIPLSALAVKAPTVKELTTVEASMRLDAVASAGFGVSRSKMAAAVKSGDVLINWREASSSSKTVREGDVVTFRGRGRLEIGEVATTAKGRHRVAITRFV</sequence>
<dbReference type="InterPro" id="IPR012677">
    <property type="entry name" value="Nucleotide-bd_a/b_plait_sf"/>
</dbReference>
<name>A0A1X6PFP3_PORUM</name>
<dbReference type="InterPro" id="IPR017506">
    <property type="entry name" value="PSII_S4"/>
</dbReference>
<organism evidence="4 5">
    <name type="scientific">Porphyra umbilicalis</name>
    <name type="common">Purple laver</name>
    <name type="synonym">Red alga</name>
    <dbReference type="NCBI Taxonomy" id="2786"/>
    <lineage>
        <taxon>Eukaryota</taxon>
        <taxon>Rhodophyta</taxon>
        <taxon>Bangiophyceae</taxon>
        <taxon>Bangiales</taxon>
        <taxon>Bangiaceae</taxon>
        <taxon>Porphyra</taxon>
    </lineage>
</organism>
<gene>
    <name evidence="4" type="ORF">BU14_0072s0025</name>
</gene>
<dbReference type="CDD" id="cd00165">
    <property type="entry name" value="S4"/>
    <property type="match status" value="1"/>
</dbReference>
<keyword evidence="1" id="KW-0694">RNA-binding</keyword>
<evidence type="ECO:0000313" key="5">
    <source>
        <dbReference type="Proteomes" id="UP000218209"/>
    </source>
</evidence>
<protein>
    <recommendedName>
        <fullName evidence="3">RNA-binding S4 domain-containing protein</fullName>
    </recommendedName>
</protein>
<feature type="compositionally biased region" description="Low complexity" evidence="2">
    <location>
        <begin position="32"/>
        <end position="48"/>
    </location>
</feature>
<dbReference type="PANTHER" id="PTHR13633">
    <property type="entry name" value="MITOCHONDRIAL TRANSCRIPTION RESCUE FACTOR 1"/>
    <property type="match status" value="1"/>
</dbReference>
<feature type="domain" description="RNA-binding S4" evidence="3">
    <location>
        <begin position="275"/>
        <end position="332"/>
    </location>
</feature>
<proteinExistence type="predicted"/>
<dbReference type="Gene3D" id="3.30.70.330">
    <property type="match status" value="1"/>
</dbReference>
<feature type="region of interest" description="Disordered" evidence="2">
    <location>
        <begin position="143"/>
        <end position="174"/>
    </location>
</feature>
<dbReference type="SMART" id="SM00363">
    <property type="entry name" value="S4"/>
    <property type="match status" value="1"/>
</dbReference>
<evidence type="ECO:0000259" key="3">
    <source>
        <dbReference type="SMART" id="SM00363"/>
    </source>
</evidence>
<dbReference type="InterPro" id="IPR002942">
    <property type="entry name" value="S4_RNA-bd"/>
</dbReference>
<dbReference type="Proteomes" id="UP000218209">
    <property type="component" value="Unassembled WGS sequence"/>
</dbReference>
<evidence type="ECO:0000313" key="4">
    <source>
        <dbReference type="EMBL" id="OSX79667.1"/>
    </source>
</evidence>
<dbReference type="NCBIfam" id="TIGR03069">
    <property type="entry name" value="PS_II_S4"/>
    <property type="match status" value="1"/>
</dbReference>
<evidence type="ECO:0000256" key="2">
    <source>
        <dbReference type="SAM" id="MobiDB-lite"/>
    </source>
</evidence>
<dbReference type="GO" id="GO:0003723">
    <property type="term" value="F:RNA binding"/>
    <property type="evidence" value="ECO:0007669"/>
    <property type="project" value="UniProtKB-KW"/>
</dbReference>
<dbReference type="PROSITE" id="PS50889">
    <property type="entry name" value="S4"/>
    <property type="match status" value="1"/>
</dbReference>
<dbReference type="InterPro" id="IPR036986">
    <property type="entry name" value="S4_RNA-bd_sf"/>
</dbReference>
<dbReference type="OrthoDB" id="4150at2759"/>
<dbReference type="AlphaFoldDB" id="A0A1X6PFP3"/>
<dbReference type="InterPro" id="IPR040591">
    <property type="entry name" value="RqcP2_RBD"/>
</dbReference>
<dbReference type="PANTHER" id="PTHR13633:SF3">
    <property type="entry name" value="MITOCHONDRIAL TRANSCRIPTION RESCUE FACTOR 1"/>
    <property type="match status" value="1"/>
</dbReference>
<feature type="region of interest" description="Disordered" evidence="2">
    <location>
        <begin position="32"/>
        <end position="58"/>
    </location>
</feature>
<dbReference type="EMBL" id="KV918787">
    <property type="protein sequence ID" value="OSX79667.1"/>
    <property type="molecule type" value="Genomic_DNA"/>
</dbReference>